<protein>
    <recommendedName>
        <fullName evidence="3">DUF91 domain-containing protein</fullName>
    </recommendedName>
</protein>
<dbReference type="EMBL" id="SRLC01000001">
    <property type="protein sequence ID" value="TGE25190.1"/>
    <property type="molecule type" value="Genomic_DNA"/>
</dbReference>
<dbReference type="Proteomes" id="UP000297549">
    <property type="component" value="Unassembled WGS sequence"/>
</dbReference>
<sequence length="289" mass="31704">MAKRQTSTTASAALQSGEDLYLQRARLALPRLVRQARAGTPIFYSDLAEELGMSNPRTLNYPLGAIGRALAALGRKHNMTVPGIQALVINKRTGLPGEGIGKFVTPLPFSEYAIEQKRRLIDAYLSKIYTYPQWEWVLEQFELHPLPPVPAAILDEARQYIGGGESERHRQLKLYVATRPDLLGLSPAVGPGRTEYLLLSADRLDVLFEHGAQRIAVEVKSDLSDQADVLRGLFQCIKYRALLEAEQVAQGHVPNSRAVLVLQGQLPADLLGLKNALGIEVLEGVAPNA</sequence>
<evidence type="ECO:0008006" key="3">
    <source>
        <dbReference type="Google" id="ProtNLM"/>
    </source>
</evidence>
<dbReference type="AlphaFoldDB" id="A0A4Z0Q558"/>
<keyword evidence="2" id="KW-1185">Reference proteome</keyword>
<comment type="caution">
    <text evidence="1">The sequence shown here is derived from an EMBL/GenBank/DDBJ whole genome shotgun (WGS) entry which is preliminary data.</text>
</comment>
<reference evidence="1 2" key="1">
    <citation type="submission" date="2019-04" db="EMBL/GenBank/DDBJ databases">
        <authorList>
            <person name="Feng G."/>
            <person name="Zhang J."/>
            <person name="Zhu H."/>
        </authorList>
    </citation>
    <scope>NUCLEOTIDE SEQUENCE [LARGE SCALE GENOMIC DNA]</scope>
    <source>
        <strain evidence="1 2">JCM 31653</strain>
    </source>
</reference>
<name>A0A4Z0Q558_9BACT</name>
<dbReference type="OrthoDB" id="2052851at2"/>
<gene>
    <name evidence="1" type="ORF">E5K00_08335</name>
</gene>
<accession>A0A4Z0Q558</accession>
<proteinExistence type="predicted"/>
<evidence type="ECO:0000313" key="2">
    <source>
        <dbReference type="Proteomes" id="UP000297549"/>
    </source>
</evidence>
<organism evidence="1 2">
    <name type="scientific">Hymenobacter aquaticus</name>
    <dbReference type="NCBI Taxonomy" id="1867101"/>
    <lineage>
        <taxon>Bacteria</taxon>
        <taxon>Pseudomonadati</taxon>
        <taxon>Bacteroidota</taxon>
        <taxon>Cytophagia</taxon>
        <taxon>Cytophagales</taxon>
        <taxon>Hymenobacteraceae</taxon>
        <taxon>Hymenobacter</taxon>
    </lineage>
</organism>
<evidence type="ECO:0000313" key="1">
    <source>
        <dbReference type="EMBL" id="TGE25190.1"/>
    </source>
</evidence>
<dbReference type="RefSeq" id="WP_135462769.1">
    <property type="nucleotide sequence ID" value="NZ_SRLC01000001.1"/>
</dbReference>